<evidence type="ECO:0000256" key="1">
    <source>
        <dbReference type="SAM" id="MobiDB-lite"/>
    </source>
</evidence>
<comment type="caution">
    <text evidence="3">The sequence shown here is derived from an EMBL/GenBank/DDBJ whole genome shotgun (WGS) entry which is preliminary data.</text>
</comment>
<organism evidence="3 4">
    <name type="scientific">Nakaseomyces bracarensis</name>
    <dbReference type="NCBI Taxonomy" id="273131"/>
    <lineage>
        <taxon>Eukaryota</taxon>
        <taxon>Fungi</taxon>
        <taxon>Dikarya</taxon>
        <taxon>Ascomycota</taxon>
        <taxon>Saccharomycotina</taxon>
        <taxon>Saccharomycetes</taxon>
        <taxon>Saccharomycetales</taxon>
        <taxon>Saccharomycetaceae</taxon>
        <taxon>Nakaseomyces</taxon>
    </lineage>
</organism>
<feature type="compositionally biased region" description="Basic and acidic residues" evidence="1">
    <location>
        <begin position="32"/>
        <end position="47"/>
    </location>
</feature>
<reference evidence="3 4" key="1">
    <citation type="submission" date="2024-05" db="EMBL/GenBank/DDBJ databases">
        <title>Long read based assembly of the Candida bracarensis genome reveals expanded adhesin content.</title>
        <authorList>
            <person name="Marcet-Houben M."/>
            <person name="Ksiezopolska E."/>
            <person name="Gabaldon T."/>
        </authorList>
    </citation>
    <scope>NUCLEOTIDE SEQUENCE [LARGE SCALE GENOMIC DNA]</scope>
    <source>
        <strain evidence="3 4">CBM6</strain>
    </source>
</reference>
<gene>
    <name evidence="3" type="ORF">RNJ44_03297</name>
</gene>
<dbReference type="InterPro" id="IPR019622">
    <property type="entry name" value="Rrn9_dom"/>
</dbReference>
<feature type="domain" description="Rrn9" evidence="2">
    <location>
        <begin position="88"/>
        <end position="151"/>
    </location>
</feature>
<dbReference type="EMBL" id="JBEVYD010000003">
    <property type="protein sequence ID" value="KAL3234535.1"/>
    <property type="molecule type" value="Genomic_DNA"/>
</dbReference>
<accession>A0ABR4NZD7</accession>
<evidence type="ECO:0000313" key="4">
    <source>
        <dbReference type="Proteomes" id="UP001623330"/>
    </source>
</evidence>
<feature type="region of interest" description="Disordered" evidence="1">
    <location>
        <begin position="1"/>
        <end position="58"/>
    </location>
</feature>
<dbReference type="Proteomes" id="UP001623330">
    <property type="component" value="Unassembled WGS sequence"/>
</dbReference>
<proteinExistence type="predicted"/>
<protein>
    <submittedName>
        <fullName evidence="3">RNA polymerase I-specific transcription initiation factor RRN9</fullName>
    </submittedName>
</protein>
<dbReference type="GO" id="GO:0003743">
    <property type="term" value="F:translation initiation factor activity"/>
    <property type="evidence" value="ECO:0007669"/>
    <property type="project" value="UniProtKB-KW"/>
</dbReference>
<keyword evidence="4" id="KW-1185">Reference proteome</keyword>
<name>A0ABR4NZD7_9SACH</name>
<dbReference type="Pfam" id="PF10680">
    <property type="entry name" value="RRN9"/>
    <property type="match status" value="1"/>
</dbReference>
<feature type="compositionally biased region" description="Polar residues" evidence="1">
    <location>
        <begin position="10"/>
        <end position="31"/>
    </location>
</feature>
<evidence type="ECO:0000313" key="3">
    <source>
        <dbReference type="EMBL" id="KAL3234535.1"/>
    </source>
</evidence>
<evidence type="ECO:0000259" key="2">
    <source>
        <dbReference type="Pfam" id="PF10680"/>
    </source>
</evidence>
<keyword evidence="3" id="KW-0396">Initiation factor</keyword>
<sequence>MSDLSDSWLGDQSINSDFDVTSNGDIATETQSRGESEPVADETREETNEIVDSNPIPENSSQIIKKTKLTQDFKETVKNANELLSFFEEEQRHDLTLHLYSSFLLKKLLFNAHEKKHFDEIDLFIKTQMRDNWVSWPNPNTIIDPQIDKLYEDVLTNDNGELAGNVIDQETEDYLKKEYQKISDTSLQHARKLMKIELNSHWEHTLQNGAKKLNTNLDIEHTNIPNTVSDKIFNKLDEFLAGMHAKVAKMNKFNVTQDNNDLKLKLIQKDSTIKPNKHIKFDYHDIISRGSEMGDDMRELYMKSLELYNDIPSKFDKNQFKVPPEVLKKYSRPNEKNERRFAEIVGKMKYDYIPLDVIANDKRLANRNKTHLRKIFKKEKENTAAKKSFFYVQGHQANNDSDTEYSDDDYGLDDCLIRIPRKS</sequence>
<keyword evidence="3" id="KW-0648">Protein biosynthesis</keyword>